<comment type="caution">
    <text evidence="1">The sequence shown here is derived from an EMBL/GenBank/DDBJ whole genome shotgun (WGS) entry which is preliminary data.</text>
</comment>
<accession>A0A367J8M6</accession>
<dbReference type="STRING" id="4846.A0A367J8M6"/>
<dbReference type="Pfam" id="PF08757">
    <property type="entry name" value="CotH"/>
    <property type="match status" value="1"/>
</dbReference>
<dbReference type="PANTHER" id="PTHR40050:SF1">
    <property type="entry name" value="INNER SPORE COAT PROTEIN H"/>
    <property type="match status" value="1"/>
</dbReference>
<reference evidence="1 2" key="1">
    <citation type="journal article" date="2018" name="G3 (Bethesda)">
        <title>Phylogenetic and Phylogenomic Definition of Rhizopus Species.</title>
        <authorList>
            <person name="Gryganskyi A.P."/>
            <person name="Golan J."/>
            <person name="Dolatabadi S."/>
            <person name="Mondo S."/>
            <person name="Robb S."/>
            <person name="Idnurm A."/>
            <person name="Muszewska A."/>
            <person name="Steczkiewicz K."/>
            <person name="Masonjones S."/>
            <person name="Liao H.L."/>
            <person name="Gajdeczka M.T."/>
            <person name="Anike F."/>
            <person name="Vuek A."/>
            <person name="Anishchenko I.M."/>
            <person name="Voigt K."/>
            <person name="de Hoog G.S."/>
            <person name="Smith M.E."/>
            <person name="Heitman J."/>
            <person name="Vilgalys R."/>
            <person name="Stajich J.E."/>
        </authorList>
    </citation>
    <scope>NUCLEOTIDE SEQUENCE [LARGE SCALE GENOMIC DNA]</scope>
    <source>
        <strain evidence="1 2">LSU 92-RS-03</strain>
    </source>
</reference>
<name>A0A367J8M6_RHIST</name>
<evidence type="ECO:0000313" key="2">
    <source>
        <dbReference type="Proteomes" id="UP000253551"/>
    </source>
</evidence>
<evidence type="ECO:0000313" key="1">
    <source>
        <dbReference type="EMBL" id="RCH86245.1"/>
    </source>
</evidence>
<keyword evidence="2" id="KW-1185">Reference proteome</keyword>
<proteinExistence type="predicted"/>
<dbReference type="PANTHER" id="PTHR40050">
    <property type="entry name" value="INNER SPORE COAT PROTEIN H"/>
    <property type="match status" value="1"/>
</dbReference>
<dbReference type="Proteomes" id="UP000253551">
    <property type="component" value="Unassembled WGS sequence"/>
</dbReference>
<dbReference type="EMBL" id="PJQM01003980">
    <property type="protein sequence ID" value="RCH86245.1"/>
    <property type="molecule type" value="Genomic_DNA"/>
</dbReference>
<dbReference type="InterPro" id="IPR014867">
    <property type="entry name" value="Spore_coat_CotH_CotH2/3/7"/>
</dbReference>
<dbReference type="OrthoDB" id="10267127at2759"/>
<sequence>MAVEIDNAVYTLDLQSPSTILYGGRAPIALHNYRYVKINKSNFRTTPEEFYRSPELEDTVNEFFNRTWNKKHIASFPQVYKPLPVIKRIPTQLHRDGEIPTVHLIAKQEDVDNMHDKYNKAIDINANMSYVSLNDSLFYENVELSIAGRTSRWYNKVSYKIKLKKSDTIYGFRRIKLRAMANDPSYLREQIAYDMLKSLGLPASEFSYCRVFLNNIEIGLFGLIEPFHDPWTANEFSDGDEDYTSGNLYQGNGHSPTKLYSDLGYMRNLTAYADGQYLMKAGDEGNFRPLQKFTKFIKKAPVCDEDAVDIWNSRLDMDTFLRSMVLEVLNAYFDGYIARAHNYYLYQNPDTGSFIYISADLDATIGHSISSLKPMMSGNYSTFPGIHERPLIAKVLQVEKFRNQFNDMILHVTKKLVNPEATNERIDGLVDMITEDVNWDHTAPRMGSLVRKILGLFNVESEDGRVPGDLNLIPMIQKTIASKSAEIQEFTSRIPKNPGDQLRVIDSIIIVLQGMPFLKAVNGPTGHDSCMGIKEFIRIMSQNVRKFYEYTNR</sequence>
<protein>
    <submittedName>
        <fullName evidence="1">Uncharacterized protein</fullName>
    </submittedName>
</protein>
<organism evidence="1 2">
    <name type="scientific">Rhizopus stolonifer</name>
    <name type="common">Rhizopus nigricans</name>
    <dbReference type="NCBI Taxonomy" id="4846"/>
    <lineage>
        <taxon>Eukaryota</taxon>
        <taxon>Fungi</taxon>
        <taxon>Fungi incertae sedis</taxon>
        <taxon>Mucoromycota</taxon>
        <taxon>Mucoromycotina</taxon>
        <taxon>Mucoromycetes</taxon>
        <taxon>Mucorales</taxon>
        <taxon>Mucorineae</taxon>
        <taxon>Rhizopodaceae</taxon>
        <taxon>Rhizopus</taxon>
    </lineage>
</organism>
<gene>
    <name evidence="1" type="ORF">CU098_007396</name>
</gene>
<dbReference type="AlphaFoldDB" id="A0A367J8M6"/>